<evidence type="ECO:0000313" key="3">
    <source>
        <dbReference type="Proteomes" id="UP001169764"/>
    </source>
</evidence>
<keyword evidence="1" id="KW-0812">Transmembrane</keyword>
<feature type="transmembrane region" description="Helical" evidence="1">
    <location>
        <begin position="12"/>
        <end position="36"/>
    </location>
</feature>
<evidence type="ECO:0000256" key="1">
    <source>
        <dbReference type="SAM" id="Phobius"/>
    </source>
</evidence>
<dbReference type="RefSeq" id="WP_303541569.1">
    <property type="nucleotide sequence ID" value="NZ_JAUOTP010000003.1"/>
</dbReference>
<proteinExistence type="predicted"/>
<evidence type="ECO:0000313" key="2">
    <source>
        <dbReference type="EMBL" id="MDO6414421.1"/>
    </source>
</evidence>
<name>A0ABT8Y7X7_9SPHN</name>
<dbReference type="EMBL" id="JAUOTP010000003">
    <property type="protein sequence ID" value="MDO6414421.1"/>
    <property type="molecule type" value="Genomic_DNA"/>
</dbReference>
<reference evidence="2" key="1">
    <citation type="submission" date="2023-07" db="EMBL/GenBank/DDBJ databases">
        <authorList>
            <person name="Kim M."/>
        </authorList>
    </citation>
    <scope>NUCLEOTIDE SEQUENCE</scope>
    <source>
        <strain evidence="2">BIUV-7</strain>
    </source>
</reference>
<feature type="transmembrane region" description="Helical" evidence="1">
    <location>
        <begin position="70"/>
        <end position="90"/>
    </location>
</feature>
<keyword evidence="1" id="KW-1133">Transmembrane helix</keyword>
<comment type="caution">
    <text evidence="2">The sequence shown here is derived from an EMBL/GenBank/DDBJ whole genome shotgun (WGS) entry which is preliminary data.</text>
</comment>
<gene>
    <name evidence="2" type="ORF">Q4F19_08510</name>
</gene>
<keyword evidence="3" id="KW-1185">Reference proteome</keyword>
<keyword evidence="1" id="KW-0472">Membrane</keyword>
<protein>
    <submittedName>
        <fullName evidence="2">Uncharacterized protein</fullName>
    </submittedName>
</protein>
<dbReference type="Proteomes" id="UP001169764">
    <property type="component" value="Unassembled WGS sequence"/>
</dbReference>
<organism evidence="2 3">
    <name type="scientific">Sphingomonas natans</name>
    <dbReference type="NCBI Taxonomy" id="3063330"/>
    <lineage>
        <taxon>Bacteria</taxon>
        <taxon>Pseudomonadati</taxon>
        <taxon>Pseudomonadota</taxon>
        <taxon>Alphaproteobacteria</taxon>
        <taxon>Sphingomonadales</taxon>
        <taxon>Sphingomonadaceae</taxon>
        <taxon>Sphingomonas</taxon>
    </lineage>
</organism>
<accession>A0ABT8Y7X7</accession>
<sequence>MNQFTPLELQNWLAIYAATFACCVIALTLSTASVGYELYRERIWSTIDVRSPRTMLLFVPKIWWRWQRRYFLSTPVTLAIVSWFGATLSWS</sequence>